<dbReference type="InterPro" id="IPR029099">
    <property type="entry name" value="Pribosyltran_N"/>
</dbReference>
<dbReference type="Gene3D" id="3.40.50.2020">
    <property type="match status" value="2"/>
</dbReference>
<dbReference type="CDD" id="cd06223">
    <property type="entry name" value="PRTases_typeI"/>
    <property type="match status" value="1"/>
</dbReference>
<gene>
    <name evidence="5" type="primary">prs</name>
    <name evidence="5" type="ORF">FSW04_12460</name>
</gene>
<dbReference type="Pfam" id="PF00156">
    <property type="entry name" value="Pribosyltran"/>
    <property type="match status" value="1"/>
</dbReference>
<protein>
    <submittedName>
        <fullName evidence="5">Ribose-phosphate diphosphokinase</fullName>
        <ecNumber evidence="5">2.7.6.1</ecNumber>
    </submittedName>
</protein>
<feature type="domain" description="Phosphoribosyltransferase" evidence="3">
    <location>
        <begin position="172"/>
        <end position="261"/>
    </location>
</feature>
<dbReference type="EC" id="2.7.6.1" evidence="5"/>
<dbReference type="InterPro" id="IPR005946">
    <property type="entry name" value="Rib-P_diPkinase"/>
</dbReference>
<keyword evidence="1 2" id="KW-0545">Nucleotide biosynthesis</keyword>
<dbReference type="InterPro" id="IPR029057">
    <property type="entry name" value="PRTase-like"/>
</dbReference>
<dbReference type="GO" id="GO:0006164">
    <property type="term" value="P:purine nucleotide biosynthetic process"/>
    <property type="evidence" value="ECO:0007669"/>
    <property type="project" value="TreeGrafter"/>
</dbReference>
<evidence type="ECO:0000313" key="5">
    <source>
        <dbReference type="EMBL" id="QEC48299.1"/>
    </source>
</evidence>
<dbReference type="GO" id="GO:0004749">
    <property type="term" value="F:ribose phosphate diphosphokinase activity"/>
    <property type="evidence" value="ECO:0007669"/>
    <property type="project" value="UniProtKB-EC"/>
</dbReference>
<proteinExistence type="inferred from homology"/>
<dbReference type="RefSeq" id="WP_146919683.1">
    <property type="nucleotide sequence ID" value="NZ_CP042430.1"/>
</dbReference>
<dbReference type="SMART" id="SM01400">
    <property type="entry name" value="Pribosyltran_N"/>
    <property type="match status" value="1"/>
</dbReference>
<organism evidence="5 6">
    <name type="scientific">Baekduia soli</name>
    <dbReference type="NCBI Taxonomy" id="496014"/>
    <lineage>
        <taxon>Bacteria</taxon>
        <taxon>Bacillati</taxon>
        <taxon>Actinomycetota</taxon>
        <taxon>Thermoleophilia</taxon>
        <taxon>Solirubrobacterales</taxon>
        <taxon>Baekduiaceae</taxon>
        <taxon>Baekduia</taxon>
    </lineage>
</organism>
<sequence>MTTPEAGTSRGPKSPSERSAPLVLVLPGQHRFVAGLEGTEVESLRAPGRFANGELVAEVPDHVHGRSCIVVATVAPPPGAIERLTVVTQALRRAGAADVAALVPYLAYARQDRADTAQSLGLAWLGSLLHAGGIDRIACVDVHGRSAPELLGMPVASIAPAPVLAAALPPQWRTDVTFVAPDEGAVDRCLALTLAVGASEPIVWLRKRRTRSGVQHAGLVGTPGPRAVIVDDILDTGGTLVSCCRELQRAGVQQIGVAVTHGLFTGEGWRELFDLGVTRMWITDTVLSRRRPEQAAVVPVAPLLGPWLQGR</sequence>
<keyword evidence="5" id="KW-0808">Transferase</keyword>
<evidence type="ECO:0000259" key="3">
    <source>
        <dbReference type="Pfam" id="PF00156"/>
    </source>
</evidence>
<dbReference type="OrthoDB" id="9777067at2"/>
<dbReference type="Proteomes" id="UP000321805">
    <property type="component" value="Chromosome"/>
</dbReference>
<dbReference type="Pfam" id="PF13793">
    <property type="entry name" value="Pribosyltran_N"/>
    <property type="match status" value="1"/>
</dbReference>
<evidence type="ECO:0000313" key="6">
    <source>
        <dbReference type="Proteomes" id="UP000321805"/>
    </source>
</evidence>
<dbReference type="NCBIfam" id="TIGR01251">
    <property type="entry name" value="ribP_PPkin"/>
    <property type="match status" value="1"/>
</dbReference>
<name>A0A5B8U598_9ACTN</name>
<dbReference type="AlphaFoldDB" id="A0A5B8U598"/>
<dbReference type="KEGG" id="bsol:FSW04_12460"/>
<feature type="domain" description="Ribose-phosphate pyrophosphokinase N-terminal" evidence="4">
    <location>
        <begin position="48"/>
        <end position="128"/>
    </location>
</feature>
<dbReference type="EMBL" id="CP042430">
    <property type="protein sequence ID" value="QEC48299.1"/>
    <property type="molecule type" value="Genomic_DNA"/>
</dbReference>
<dbReference type="GO" id="GO:0006015">
    <property type="term" value="P:5-phosphoribose 1-diphosphate biosynthetic process"/>
    <property type="evidence" value="ECO:0007669"/>
    <property type="project" value="TreeGrafter"/>
</dbReference>
<dbReference type="GO" id="GO:0005737">
    <property type="term" value="C:cytoplasm"/>
    <property type="evidence" value="ECO:0007669"/>
    <property type="project" value="TreeGrafter"/>
</dbReference>
<dbReference type="PANTHER" id="PTHR10210:SF45">
    <property type="entry name" value="RIBOSE-PHOSPHATE PYROPHOSPHOKINASE 3, CHLOROPLASTIC"/>
    <property type="match status" value="1"/>
</dbReference>
<reference evidence="5 6" key="1">
    <citation type="journal article" date="2018" name="J. Microbiol.">
        <title>Baekduia soli gen. nov., sp. nov., a novel bacterium isolated from the soil of Baekdu Mountain and proposal of a novel family name, Baekduiaceae fam. nov.</title>
        <authorList>
            <person name="An D.S."/>
            <person name="Siddiqi M.Z."/>
            <person name="Kim K.H."/>
            <person name="Yu H.S."/>
            <person name="Im W.T."/>
        </authorList>
    </citation>
    <scope>NUCLEOTIDE SEQUENCE [LARGE SCALE GENOMIC DNA]</scope>
    <source>
        <strain evidence="5 6">BR7-21</strain>
    </source>
</reference>
<evidence type="ECO:0000259" key="4">
    <source>
        <dbReference type="Pfam" id="PF13793"/>
    </source>
</evidence>
<dbReference type="GO" id="GO:0000287">
    <property type="term" value="F:magnesium ion binding"/>
    <property type="evidence" value="ECO:0007669"/>
    <property type="project" value="InterPro"/>
</dbReference>
<comment type="similarity">
    <text evidence="2">Belongs to the ribose-phosphate pyrophosphokinase family.</text>
</comment>
<dbReference type="GO" id="GO:0002189">
    <property type="term" value="C:ribose phosphate diphosphokinase complex"/>
    <property type="evidence" value="ECO:0007669"/>
    <property type="project" value="TreeGrafter"/>
</dbReference>
<accession>A0A5B8U598</accession>
<dbReference type="PANTHER" id="PTHR10210">
    <property type="entry name" value="RIBOSE-PHOSPHATE DIPHOSPHOKINASE FAMILY MEMBER"/>
    <property type="match status" value="1"/>
</dbReference>
<evidence type="ECO:0000256" key="2">
    <source>
        <dbReference type="RuleBase" id="RU004324"/>
    </source>
</evidence>
<dbReference type="SUPFAM" id="SSF53271">
    <property type="entry name" value="PRTase-like"/>
    <property type="match status" value="1"/>
</dbReference>
<keyword evidence="5" id="KW-0418">Kinase</keyword>
<dbReference type="FunFam" id="3.40.50.2020:FF:000014">
    <property type="entry name" value="Ribose-phosphate pyrophosphokinase 1"/>
    <property type="match status" value="1"/>
</dbReference>
<evidence type="ECO:0000256" key="1">
    <source>
        <dbReference type="ARBA" id="ARBA00022727"/>
    </source>
</evidence>
<keyword evidence="6" id="KW-1185">Reference proteome</keyword>
<dbReference type="InterPro" id="IPR000836">
    <property type="entry name" value="PRTase_dom"/>
</dbReference>
<dbReference type="GO" id="GO:0016301">
    <property type="term" value="F:kinase activity"/>
    <property type="evidence" value="ECO:0007669"/>
    <property type="project" value="UniProtKB-KW"/>
</dbReference>